<protein>
    <recommendedName>
        <fullName evidence="3">amidase</fullName>
        <ecNumber evidence="3">3.5.1.4</ecNumber>
    </recommendedName>
</protein>
<proteinExistence type="inferred from homology"/>
<evidence type="ECO:0000313" key="8">
    <source>
        <dbReference type="Proteomes" id="UP001214628"/>
    </source>
</evidence>
<dbReference type="GO" id="GO:0004040">
    <property type="term" value="F:amidase activity"/>
    <property type="evidence" value="ECO:0007669"/>
    <property type="project" value="UniProtKB-EC"/>
</dbReference>
<dbReference type="Gene3D" id="3.90.1300.10">
    <property type="entry name" value="Amidase signature (AS) domain"/>
    <property type="match status" value="1"/>
</dbReference>
<dbReference type="InterPro" id="IPR023631">
    <property type="entry name" value="Amidase_dom"/>
</dbReference>
<accession>A0AAF0JFJ4</accession>
<evidence type="ECO:0000259" key="6">
    <source>
        <dbReference type="Pfam" id="PF01425"/>
    </source>
</evidence>
<keyword evidence="8" id="KW-1185">Reference proteome</keyword>
<dbReference type="PIRSF" id="PIRSF001221">
    <property type="entry name" value="Amidase_fungi"/>
    <property type="match status" value="1"/>
</dbReference>
<dbReference type="InterPro" id="IPR020556">
    <property type="entry name" value="Amidase_CS"/>
</dbReference>
<evidence type="ECO:0000256" key="3">
    <source>
        <dbReference type="ARBA" id="ARBA00012922"/>
    </source>
</evidence>
<evidence type="ECO:0000256" key="1">
    <source>
        <dbReference type="ARBA" id="ARBA00001311"/>
    </source>
</evidence>
<dbReference type="Pfam" id="PF01425">
    <property type="entry name" value="Amidase"/>
    <property type="match status" value="1"/>
</dbReference>
<evidence type="ECO:0000313" key="7">
    <source>
        <dbReference type="EMBL" id="WFD44775.1"/>
    </source>
</evidence>
<feature type="active site" description="Acyl-ester intermediate" evidence="5">
    <location>
        <position position="232"/>
    </location>
</feature>
<dbReference type="PROSITE" id="PS00571">
    <property type="entry name" value="AMIDASES"/>
    <property type="match status" value="1"/>
</dbReference>
<comment type="similarity">
    <text evidence="2">Belongs to the amidase family.</text>
</comment>
<dbReference type="SUPFAM" id="SSF75304">
    <property type="entry name" value="Amidase signature (AS) enzymes"/>
    <property type="match status" value="1"/>
</dbReference>
<evidence type="ECO:0000256" key="5">
    <source>
        <dbReference type="PIRSR" id="PIRSR001221-1"/>
    </source>
</evidence>
<organism evidence="7 8">
    <name type="scientific">Malassezia psittaci</name>
    <dbReference type="NCBI Taxonomy" id="1821823"/>
    <lineage>
        <taxon>Eukaryota</taxon>
        <taxon>Fungi</taxon>
        <taxon>Dikarya</taxon>
        <taxon>Basidiomycota</taxon>
        <taxon>Ustilaginomycotina</taxon>
        <taxon>Malasseziomycetes</taxon>
        <taxon>Malasseziales</taxon>
        <taxon>Malasseziaceae</taxon>
        <taxon>Malassezia</taxon>
    </lineage>
</organism>
<gene>
    <name evidence="7" type="ORF">MPSI1_003446</name>
</gene>
<dbReference type="PANTHER" id="PTHR46072">
    <property type="entry name" value="AMIDASE-RELATED-RELATED"/>
    <property type="match status" value="1"/>
</dbReference>
<feature type="active site" description="Charge relay system" evidence="5">
    <location>
        <position position="208"/>
    </location>
</feature>
<comment type="catalytic activity">
    <reaction evidence="1">
        <text>a monocarboxylic acid amide + H2O = a monocarboxylate + NH4(+)</text>
        <dbReference type="Rhea" id="RHEA:12020"/>
        <dbReference type="ChEBI" id="CHEBI:15377"/>
        <dbReference type="ChEBI" id="CHEBI:28938"/>
        <dbReference type="ChEBI" id="CHEBI:35757"/>
        <dbReference type="ChEBI" id="CHEBI:83628"/>
        <dbReference type="EC" id="3.5.1.4"/>
    </reaction>
</comment>
<evidence type="ECO:0000256" key="4">
    <source>
        <dbReference type="ARBA" id="ARBA00022801"/>
    </source>
</evidence>
<evidence type="ECO:0000256" key="2">
    <source>
        <dbReference type="ARBA" id="ARBA00009199"/>
    </source>
</evidence>
<dbReference type="Proteomes" id="UP001214628">
    <property type="component" value="Chromosome 5"/>
</dbReference>
<keyword evidence="4 7" id="KW-0378">Hydrolase</keyword>
<dbReference type="EC" id="3.5.1.4" evidence="3"/>
<name>A0AAF0JFJ4_9BASI</name>
<feature type="domain" description="Amidase" evidence="6">
    <location>
        <begin position="75"/>
        <end position="490"/>
    </location>
</feature>
<reference evidence="7" key="1">
    <citation type="submission" date="2023-02" db="EMBL/GenBank/DDBJ databases">
        <title>Mating type loci evolution in Malassezia.</title>
        <authorList>
            <person name="Coelho M.A."/>
        </authorList>
    </citation>
    <scope>NUCLEOTIDE SEQUENCE</scope>
    <source>
        <strain evidence="7">CBS 14136</strain>
    </source>
</reference>
<dbReference type="AlphaFoldDB" id="A0AAF0JFJ4"/>
<dbReference type="InterPro" id="IPR036928">
    <property type="entry name" value="AS_sf"/>
</dbReference>
<feature type="active site" description="Charge relay system" evidence="5">
    <location>
        <position position="131"/>
    </location>
</feature>
<sequence length="514" mass="55841">MTDMTWNARAEAKRSSVLESIPKAWRLDSIPSVDELPNDLKFVAEQLGPDEREITEMELPALISAVASGRLSARRVTEAYAHRAAVAHQLTNCLSEFMLQSALKEADRLDQHLAKTGKTVGPLHGIPVSLKDQFFVDGYETSVGFIAWLDGPASREDEAGIVPILRAAGAVFHVKTNVPTSTMCVETVNNVMGKTVNPYNRAYSPGGSSGGEGALLAQRGAPIGVGTDIGGSVRVPCSLTGLWGLKCSPHRLPPAGARTPIEGQISIPSVIGPMADSLDSLEFLTKLTLNARPWEVDSEVVEMPWRPYDVPEKLVFGIVLDDGVVLPQPPVRVAIEKLADKLRDAGHEVITFEPPSHAQALNIWLSTMTQTGGNKIHALCEETGEPLIQEVAEIMGASAGDREVMSAEEVWEMAAERIAYTAEYDKAWNATAEATQCRRPMDALLMPTTAAVGWKRGDFNYLGMFLANTGYTPVGNVLQYTGISMPVAKAEPIPKEHRDEFYNDMDEAIYNLCM</sequence>
<dbReference type="EMBL" id="CP118379">
    <property type="protein sequence ID" value="WFD44775.1"/>
    <property type="molecule type" value="Genomic_DNA"/>
</dbReference>